<sequence>MSQQNFSYRKALDIYLKHTKQTMDSSIYIWITSMNKVQKADKVPSADYTKSYRDILLTNNYINQNLSDTESGEEDTSKEQATYKNIKNKHTKRIPNYNVKHSMQKKSIVATESAILNNEEVARMETDLCACTEQQEEKQKMSKIWVIIKRVKEIINKRLNAVSG</sequence>
<protein>
    <submittedName>
        <fullName evidence="1">(apollo) hypothetical protein</fullName>
    </submittedName>
</protein>
<dbReference type="Proteomes" id="UP000691718">
    <property type="component" value="Unassembled WGS sequence"/>
</dbReference>
<proteinExistence type="predicted"/>
<reference evidence="1" key="1">
    <citation type="submission" date="2021-04" db="EMBL/GenBank/DDBJ databases">
        <authorList>
            <person name="Tunstrom K."/>
        </authorList>
    </citation>
    <scope>NUCLEOTIDE SEQUENCE</scope>
</reference>
<gene>
    <name evidence="1" type="ORF">PAPOLLO_LOCUS21644</name>
</gene>
<evidence type="ECO:0000313" key="2">
    <source>
        <dbReference type="Proteomes" id="UP000691718"/>
    </source>
</evidence>
<accession>A0A8S3XS01</accession>
<dbReference type="AlphaFoldDB" id="A0A8S3XS01"/>
<keyword evidence="2" id="KW-1185">Reference proteome</keyword>
<dbReference type="EMBL" id="CAJQZP010001331">
    <property type="protein sequence ID" value="CAG5039472.1"/>
    <property type="molecule type" value="Genomic_DNA"/>
</dbReference>
<evidence type="ECO:0000313" key="1">
    <source>
        <dbReference type="EMBL" id="CAG5039472.1"/>
    </source>
</evidence>
<organism evidence="1 2">
    <name type="scientific">Parnassius apollo</name>
    <name type="common">Apollo butterfly</name>
    <name type="synonym">Papilio apollo</name>
    <dbReference type="NCBI Taxonomy" id="110799"/>
    <lineage>
        <taxon>Eukaryota</taxon>
        <taxon>Metazoa</taxon>
        <taxon>Ecdysozoa</taxon>
        <taxon>Arthropoda</taxon>
        <taxon>Hexapoda</taxon>
        <taxon>Insecta</taxon>
        <taxon>Pterygota</taxon>
        <taxon>Neoptera</taxon>
        <taxon>Endopterygota</taxon>
        <taxon>Lepidoptera</taxon>
        <taxon>Glossata</taxon>
        <taxon>Ditrysia</taxon>
        <taxon>Papilionoidea</taxon>
        <taxon>Papilionidae</taxon>
        <taxon>Parnassiinae</taxon>
        <taxon>Parnassini</taxon>
        <taxon>Parnassius</taxon>
        <taxon>Parnassius</taxon>
    </lineage>
</organism>
<name>A0A8S3XS01_PARAO</name>
<comment type="caution">
    <text evidence="1">The sequence shown here is derived from an EMBL/GenBank/DDBJ whole genome shotgun (WGS) entry which is preliminary data.</text>
</comment>